<evidence type="ECO:0000313" key="2">
    <source>
        <dbReference type="Proteomes" id="UP000015350"/>
    </source>
</evidence>
<comment type="caution">
    <text evidence="1">The sequence shown here is derived from an EMBL/GenBank/DDBJ whole genome shotgun (WGS) entry which is preliminary data.</text>
</comment>
<reference evidence="1 2" key="1">
    <citation type="submission" date="2013-04" db="EMBL/GenBank/DDBJ databases">
        <authorList>
            <person name="Kuznetsov B."/>
            <person name="Ivanovsky R."/>
        </authorList>
    </citation>
    <scope>NUCLEOTIDE SEQUENCE [LARGE SCALE GENOMIC DNA]</scope>
    <source>
        <strain evidence="1 2">MGU-K5</strain>
    </source>
</reference>
<gene>
    <name evidence="1" type="ORF">K678_03527</name>
</gene>
<dbReference type="EMBL" id="AQPH01000007">
    <property type="protein sequence ID" value="EPY02960.1"/>
    <property type="molecule type" value="Genomic_DNA"/>
</dbReference>
<dbReference type="Proteomes" id="UP000015350">
    <property type="component" value="Unassembled WGS sequence"/>
</dbReference>
<organism evidence="1 2">
    <name type="scientific">Magnetospirillum fulvum MGU-K5</name>
    <dbReference type="NCBI Taxonomy" id="1316936"/>
    <lineage>
        <taxon>Bacteria</taxon>
        <taxon>Pseudomonadati</taxon>
        <taxon>Pseudomonadota</taxon>
        <taxon>Alphaproteobacteria</taxon>
        <taxon>Rhodospirillales</taxon>
        <taxon>Rhodospirillaceae</taxon>
        <taxon>Magnetospirillum</taxon>
    </lineage>
</organism>
<accession>S9TX35</accession>
<proteinExistence type="predicted"/>
<evidence type="ECO:0000313" key="1">
    <source>
        <dbReference type="EMBL" id="EPY02960.1"/>
    </source>
</evidence>
<protein>
    <submittedName>
        <fullName evidence="1">Uncharacterized protein</fullName>
    </submittedName>
</protein>
<dbReference type="RefSeq" id="WP_021131085.1">
    <property type="nucleotide sequence ID" value="NZ_AQPH01000007.1"/>
</dbReference>
<sequence length="107" mass="12268">MTSENIQYDSIHRNDPNADAWDEWLMQLDFAGPFAELKELAGLLAACPNYSMAEARQLRGLIDARRGRPNRCRHDPEYDAGWTTGAQMMRKRERILDAIMSKSDIPN</sequence>
<dbReference type="AlphaFoldDB" id="S9TX35"/>
<name>S9TX35_MAGFU</name>